<evidence type="ECO:0000313" key="3">
    <source>
        <dbReference type="Proteomes" id="UP001500902"/>
    </source>
</evidence>
<keyword evidence="3" id="KW-1185">Reference proteome</keyword>
<gene>
    <name evidence="2" type="ORF">GCM10022224_098680</name>
</gene>
<protein>
    <recommendedName>
        <fullName evidence="4">Polyketide cyclase / dehydrase and lipid transport</fullName>
    </recommendedName>
</protein>
<keyword evidence="1" id="KW-1133">Transmembrane helix</keyword>
<feature type="transmembrane region" description="Helical" evidence="1">
    <location>
        <begin position="12"/>
        <end position="29"/>
    </location>
</feature>
<dbReference type="EMBL" id="BAAAZP010000237">
    <property type="protein sequence ID" value="GAA3717242.1"/>
    <property type="molecule type" value="Genomic_DNA"/>
</dbReference>
<feature type="transmembrane region" description="Helical" evidence="1">
    <location>
        <begin position="41"/>
        <end position="59"/>
    </location>
</feature>
<accession>A0ABP7EE20</accession>
<keyword evidence="1" id="KW-0472">Membrane</keyword>
<evidence type="ECO:0008006" key="4">
    <source>
        <dbReference type="Google" id="ProtNLM"/>
    </source>
</evidence>
<keyword evidence="1" id="KW-0812">Transmembrane</keyword>
<comment type="caution">
    <text evidence="2">The sequence shown here is derived from an EMBL/GenBank/DDBJ whole genome shotgun (WGS) entry which is preliminary data.</text>
</comment>
<evidence type="ECO:0000313" key="2">
    <source>
        <dbReference type="EMBL" id="GAA3717242.1"/>
    </source>
</evidence>
<reference evidence="3" key="1">
    <citation type="journal article" date="2019" name="Int. J. Syst. Evol. Microbiol.">
        <title>The Global Catalogue of Microorganisms (GCM) 10K type strain sequencing project: providing services to taxonomists for standard genome sequencing and annotation.</title>
        <authorList>
            <consortium name="The Broad Institute Genomics Platform"/>
            <consortium name="The Broad Institute Genome Sequencing Center for Infectious Disease"/>
            <person name="Wu L."/>
            <person name="Ma J."/>
        </authorList>
    </citation>
    <scope>NUCLEOTIDE SEQUENCE [LARGE SCALE GENOMIC DNA]</scope>
    <source>
        <strain evidence="3">JCM 16904</strain>
    </source>
</reference>
<dbReference type="RefSeq" id="WP_344896149.1">
    <property type="nucleotide sequence ID" value="NZ_BAAAZP010000237.1"/>
</dbReference>
<feature type="transmembrane region" description="Helical" evidence="1">
    <location>
        <begin position="66"/>
        <end position="84"/>
    </location>
</feature>
<proteinExistence type="predicted"/>
<organism evidence="2 3">
    <name type="scientific">Nonomuraea antimicrobica</name>
    <dbReference type="NCBI Taxonomy" id="561173"/>
    <lineage>
        <taxon>Bacteria</taxon>
        <taxon>Bacillati</taxon>
        <taxon>Actinomycetota</taxon>
        <taxon>Actinomycetes</taxon>
        <taxon>Streptosporangiales</taxon>
        <taxon>Streptosporangiaceae</taxon>
        <taxon>Nonomuraea</taxon>
    </lineage>
</organism>
<feature type="transmembrane region" description="Helical" evidence="1">
    <location>
        <begin position="90"/>
        <end position="108"/>
    </location>
</feature>
<evidence type="ECO:0000256" key="1">
    <source>
        <dbReference type="SAM" id="Phobius"/>
    </source>
</evidence>
<name>A0ABP7EE20_9ACTN</name>
<feature type="transmembrane region" description="Helical" evidence="1">
    <location>
        <begin position="120"/>
        <end position="140"/>
    </location>
</feature>
<dbReference type="Proteomes" id="UP001500902">
    <property type="component" value="Unassembled WGS sequence"/>
</dbReference>
<sequence length="294" mass="31755">MEPDRQPQQKARRLLAGVLAALFAAMLLYRVLHEGHLEQTALFYVGIPAVIAVTVALTARPRSTVGMVMASITVALALAGPLLGEGIVCLVLAAPLFYLVGGLVGVLIDEVRRRTGKGRMGLLLMPLVMAAALEGTVASMPRADEVSVTVSAAGTDVERVLAAQPRFGPVESPFLRLGFPRPIRSEGTGLAVGDTRTITFTPRRSLGIGAPLEPRSLTLRVSERAPGHVVFAVVEDTTVARWMDLRQATFDWRADRLTVTIAYRRTFDPGWYFGPLQRYAVSEAAGYLARTFTS</sequence>